<dbReference type="GO" id="GO:0006730">
    <property type="term" value="P:one-carbon metabolic process"/>
    <property type="evidence" value="ECO:0007669"/>
    <property type="project" value="TreeGrafter"/>
</dbReference>
<dbReference type="Proteomes" id="UP000008909">
    <property type="component" value="Unassembled WGS sequence"/>
</dbReference>
<evidence type="ECO:0000259" key="2">
    <source>
        <dbReference type="PROSITE" id="PS51144"/>
    </source>
</evidence>
<dbReference type="SUPFAM" id="SSF51069">
    <property type="entry name" value="Carbonic anhydrase"/>
    <property type="match status" value="1"/>
</dbReference>
<name>G7YT97_CLOSI</name>
<accession>G7YT97</accession>
<evidence type="ECO:0000313" key="3">
    <source>
        <dbReference type="EMBL" id="GAA56177.1"/>
    </source>
</evidence>
<dbReference type="InterPro" id="IPR023561">
    <property type="entry name" value="Carbonic_anhydrase_a-class"/>
</dbReference>
<protein>
    <submittedName>
        <fullName evidence="3">Carbonic anhydrase-related protein 10</fullName>
    </submittedName>
</protein>
<dbReference type="PANTHER" id="PTHR18952:SF208">
    <property type="entry name" value="CARBONIC ANHYDRASE XA-RELATED"/>
    <property type="match status" value="1"/>
</dbReference>
<evidence type="ECO:0000256" key="1">
    <source>
        <dbReference type="ARBA" id="ARBA00010718"/>
    </source>
</evidence>
<reference evidence="3" key="1">
    <citation type="journal article" date="2011" name="Genome Biol.">
        <title>The draft genome of the carcinogenic human liver fluke Clonorchis sinensis.</title>
        <authorList>
            <person name="Wang X."/>
            <person name="Chen W."/>
            <person name="Huang Y."/>
            <person name="Sun J."/>
            <person name="Men J."/>
            <person name="Liu H."/>
            <person name="Luo F."/>
            <person name="Guo L."/>
            <person name="Lv X."/>
            <person name="Deng C."/>
            <person name="Zhou C."/>
            <person name="Fan Y."/>
            <person name="Li X."/>
            <person name="Huang L."/>
            <person name="Hu Y."/>
            <person name="Liang C."/>
            <person name="Hu X."/>
            <person name="Xu J."/>
            <person name="Yu X."/>
        </authorList>
    </citation>
    <scope>NUCLEOTIDE SEQUENCE [LARGE SCALE GENOMIC DNA]</scope>
    <source>
        <strain evidence="3">Henan</strain>
    </source>
</reference>
<dbReference type="GO" id="GO:0008270">
    <property type="term" value="F:zinc ion binding"/>
    <property type="evidence" value="ECO:0007669"/>
    <property type="project" value="InterPro"/>
</dbReference>
<dbReference type="Pfam" id="PF00194">
    <property type="entry name" value="Carb_anhydrase"/>
    <property type="match status" value="1"/>
</dbReference>
<sequence length="392" mass="43489">PETWGTILSATTNKPVWPLCQIGHQQSPIDIQTERLLFDHTLKTFRITGSDEQLEFIVQNVGQDLQLSFLSNQVFLTGGPLSYYYQIFSARIKFGSASSKGSDHRIDGRSSPGELQIFAYNNELYKNSSQASIHPNGLAAVSVFFKLSNTSNKDLVGIVAAAEKTIFKGETFQLRGVEMRSLLSSTKEFITYQGSLPFPGCYETVTWIILNHPILISPAELKTLRRLRVAQTLWSGSMADNFRPIQPLNNRSIRTNINFDTTNIEMPVDRMDSKSGSKLKGITICKLPDLIPEERQRIRVAAEQPRTCSSGEKGMIIGPDALLVSTVGNPLTHYRAANTIGGREPILAKISLNNSDHFKHTWAGLDTESRSTVTASQAVRAVGHHTEIRVQT</sequence>
<dbReference type="InterPro" id="IPR036398">
    <property type="entry name" value="CA_dom_sf"/>
</dbReference>
<dbReference type="PANTHER" id="PTHR18952">
    <property type="entry name" value="CARBONIC ANHYDRASE"/>
    <property type="match status" value="1"/>
</dbReference>
<evidence type="ECO:0000313" key="4">
    <source>
        <dbReference type="Proteomes" id="UP000008909"/>
    </source>
</evidence>
<dbReference type="GO" id="GO:0004089">
    <property type="term" value="F:carbonate dehydratase activity"/>
    <property type="evidence" value="ECO:0007669"/>
    <property type="project" value="InterPro"/>
</dbReference>
<dbReference type="Gene3D" id="3.10.200.10">
    <property type="entry name" value="Alpha carbonic anhydrase"/>
    <property type="match status" value="1"/>
</dbReference>
<keyword evidence="4" id="KW-1185">Reference proteome</keyword>
<dbReference type="InterPro" id="IPR001148">
    <property type="entry name" value="CA_dom"/>
</dbReference>
<dbReference type="EMBL" id="DF144177">
    <property type="protein sequence ID" value="GAA56177.1"/>
    <property type="molecule type" value="Genomic_DNA"/>
</dbReference>
<dbReference type="AlphaFoldDB" id="G7YT97"/>
<dbReference type="PROSITE" id="PS51144">
    <property type="entry name" value="ALPHA_CA_2"/>
    <property type="match status" value="1"/>
</dbReference>
<feature type="non-terminal residue" evidence="3">
    <location>
        <position position="1"/>
    </location>
</feature>
<feature type="domain" description="Alpha-carbonic anhydrase" evidence="2">
    <location>
        <begin position="1"/>
        <end position="257"/>
    </location>
</feature>
<gene>
    <name evidence="3" type="ORF">CLF_110203</name>
</gene>
<dbReference type="SMART" id="SM01057">
    <property type="entry name" value="Carb_anhydrase"/>
    <property type="match status" value="1"/>
</dbReference>
<comment type="similarity">
    <text evidence="1">Belongs to the alpha-carbonic anhydrase family.</text>
</comment>
<organism evidence="3 4">
    <name type="scientific">Clonorchis sinensis</name>
    <name type="common">Chinese liver fluke</name>
    <dbReference type="NCBI Taxonomy" id="79923"/>
    <lineage>
        <taxon>Eukaryota</taxon>
        <taxon>Metazoa</taxon>
        <taxon>Spiralia</taxon>
        <taxon>Lophotrochozoa</taxon>
        <taxon>Platyhelminthes</taxon>
        <taxon>Trematoda</taxon>
        <taxon>Digenea</taxon>
        <taxon>Opisthorchiida</taxon>
        <taxon>Opisthorchiata</taxon>
        <taxon>Opisthorchiidae</taxon>
        <taxon>Clonorchis</taxon>
    </lineage>
</organism>
<proteinExistence type="inferred from homology"/>
<reference key="2">
    <citation type="submission" date="2011-10" db="EMBL/GenBank/DDBJ databases">
        <title>The genome and transcriptome sequence of Clonorchis sinensis provide insights into the carcinogenic liver fluke.</title>
        <authorList>
            <person name="Wang X."/>
            <person name="Huang Y."/>
            <person name="Chen W."/>
            <person name="Liu H."/>
            <person name="Guo L."/>
            <person name="Chen Y."/>
            <person name="Luo F."/>
            <person name="Zhou W."/>
            <person name="Sun J."/>
            <person name="Mao Q."/>
            <person name="Liang P."/>
            <person name="Zhou C."/>
            <person name="Tian Y."/>
            <person name="Men J."/>
            <person name="Lv X."/>
            <person name="Huang L."/>
            <person name="Zhou J."/>
            <person name="Hu Y."/>
            <person name="Li R."/>
            <person name="Zhang F."/>
            <person name="Lei H."/>
            <person name="Li X."/>
            <person name="Hu X."/>
            <person name="Liang C."/>
            <person name="Xu J."/>
            <person name="Wu Z."/>
            <person name="Yu X."/>
        </authorList>
    </citation>
    <scope>NUCLEOTIDE SEQUENCE</scope>
    <source>
        <strain>Henan</strain>
    </source>
</reference>